<organism evidence="10 11">
    <name type="scientific">Blepharisma stoltei</name>
    <dbReference type="NCBI Taxonomy" id="1481888"/>
    <lineage>
        <taxon>Eukaryota</taxon>
        <taxon>Sar</taxon>
        <taxon>Alveolata</taxon>
        <taxon>Ciliophora</taxon>
        <taxon>Postciliodesmatophora</taxon>
        <taxon>Heterotrichea</taxon>
        <taxon>Heterotrichida</taxon>
        <taxon>Blepharismidae</taxon>
        <taxon>Blepharisma</taxon>
    </lineage>
</organism>
<evidence type="ECO:0000256" key="1">
    <source>
        <dbReference type="ARBA" id="ARBA00004123"/>
    </source>
</evidence>
<comment type="caution">
    <text evidence="10">The sequence shown here is derived from an EMBL/GenBank/DDBJ whole genome shotgun (WGS) entry which is preliminary data.</text>
</comment>
<comment type="function">
    <text evidence="6">This protein is an auxiliary protein of DNA polymerase delta and is involved in the control of eukaryotic DNA replication by increasing the polymerase's processivity during elongation of the leading strand.</text>
</comment>
<name>A0AAU9JU09_9CILI</name>
<accession>A0AAU9JU09</accession>
<dbReference type="InterPro" id="IPR022648">
    <property type="entry name" value="Pr_cel_nuc_antig_N"/>
</dbReference>
<dbReference type="GO" id="GO:0006275">
    <property type="term" value="P:regulation of DNA replication"/>
    <property type="evidence" value="ECO:0007669"/>
    <property type="project" value="InterPro"/>
</dbReference>
<reference evidence="10" key="1">
    <citation type="submission" date="2021-09" db="EMBL/GenBank/DDBJ databases">
        <authorList>
            <consortium name="AG Swart"/>
            <person name="Singh M."/>
            <person name="Singh A."/>
            <person name="Seah K."/>
            <person name="Emmerich C."/>
        </authorList>
    </citation>
    <scope>NUCLEOTIDE SEQUENCE</scope>
    <source>
        <strain evidence="10">ATCC30299</strain>
    </source>
</reference>
<dbReference type="GO" id="GO:0006298">
    <property type="term" value="P:mismatch repair"/>
    <property type="evidence" value="ECO:0007669"/>
    <property type="project" value="TreeGrafter"/>
</dbReference>
<dbReference type="InterPro" id="IPR022649">
    <property type="entry name" value="Pr_cel_nuc_antig_C"/>
</dbReference>
<proteinExistence type="inferred from homology"/>
<keyword evidence="3 7" id="KW-0235">DNA replication</keyword>
<dbReference type="FunFam" id="3.10.150.10:FF:000008">
    <property type="entry name" value="Proliferating cell nuclear antigen"/>
    <property type="match status" value="1"/>
</dbReference>
<evidence type="ECO:0000256" key="6">
    <source>
        <dbReference type="RuleBase" id="RU000641"/>
    </source>
</evidence>
<evidence type="ECO:0000259" key="8">
    <source>
        <dbReference type="Pfam" id="PF00705"/>
    </source>
</evidence>
<dbReference type="GO" id="GO:0019985">
    <property type="term" value="P:translesion synthesis"/>
    <property type="evidence" value="ECO:0007669"/>
    <property type="project" value="TreeGrafter"/>
</dbReference>
<dbReference type="PROSITE" id="PS00293">
    <property type="entry name" value="PCNA_2"/>
    <property type="match status" value="1"/>
</dbReference>
<evidence type="ECO:0000256" key="5">
    <source>
        <dbReference type="ARBA" id="ARBA00023242"/>
    </source>
</evidence>
<feature type="domain" description="Proliferating cell nuclear antigen PCNA N-terminal" evidence="8">
    <location>
        <begin position="1"/>
        <end position="124"/>
    </location>
</feature>
<dbReference type="GO" id="GO:0043626">
    <property type="term" value="C:PCNA complex"/>
    <property type="evidence" value="ECO:0007669"/>
    <property type="project" value="TreeGrafter"/>
</dbReference>
<comment type="similarity">
    <text evidence="2 7">Belongs to the PCNA family.</text>
</comment>
<evidence type="ECO:0000313" key="11">
    <source>
        <dbReference type="Proteomes" id="UP001162131"/>
    </source>
</evidence>
<dbReference type="InterPro" id="IPR046938">
    <property type="entry name" value="DNA_clamp_sf"/>
</dbReference>
<feature type="domain" description="Proliferating cell nuclear antigen PCNA C-terminal" evidence="9">
    <location>
        <begin position="127"/>
        <end position="250"/>
    </location>
</feature>
<evidence type="ECO:0000256" key="7">
    <source>
        <dbReference type="RuleBase" id="RU003671"/>
    </source>
</evidence>
<dbReference type="PROSITE" id="PS01251">
    <property type="entry name" value="PCNA_1"/>
    <property type="match status" value="1"/>
</dbReference>
<dbReference type="GO" id="GO:0030337">
    <property type="term" value="F:DNA polymerase processivity factor activity"/>
    <property type="evidence" value="ECO:0007669"/>
    <property type="project" value="InterPro"/>
</dbReference>
<dbReference type="HAMAP" id="MF_00317">
    <property type="entry name" value="DNApol_clamp_arch"/>
    <property type="match status" value="1"/>
</dbReference>
<evidence type="ECO:0000256" key="2">
    <source>
        <dbReference type="ARBA" id="ARBA00010462"/>
    </source>
</evidence>
<evidence type="ECO:0000256" key="3">
    <source>
        <dbReference type="ARBA" id="ARBA00022705"/>
    </source>
</evidence>
<evidence type="ECO:0000256" key="4">
    <source>
        <dbReference type="ARBA" id="ARBA00023125"/>
    </source>
</evidence>
<comment type="subcellular location">
    <subcellularLocation>
        <location evidence="1 6">Nucleus</location>
    </subcellularLocation>
</comment>
<dbReference type="PANTHER" id="PTHR11352:SF0">
    <property type="entry name" value="PROLIFERATING CELL NUCLEAR ANTIGEN"/>
    <property type="match status" value="1"/>
</dbReference>
<dbReference type="InterPro" id="IPR000730">
    <property type="entry name" value="Pr_cel_nuc_antig"/>
</dbReference>
<keyword evidence="5 6" id="KW-0539">Nucleus</keyword>
<dbReference type="InterPro" id="IPR022659">
    <property type="entry name" value="Pr_cel_nuc_antig_CS"/>
</dbReference>
<dbReference type="Pfam" id="PF00705">
    <property type="entry name" value="PCNA_N"/>
    <property type="match status" value="1"/>
</dbReference>
<dbReference type="NCBIfam" id="TIGR00590">
    <property type="entry name" value="pcna"/>
    <property type="match status" value="1"/>
</dbReference>
<dbReference type="Pfam" id="PF02747">
    <property type="entry name" value="PCNA_C"/>
    <property type="match status" value="1"/>
</dbReference>
<dbReference type="PRINTS" id="PR00339">
    <property type="entry name" value="PCNACYCLIN"/>
</dbReference>
<evidence type="ECO:0000259" key="9">
    <source>
        <dbReference type="Pfam" id="PF02747"/>
    </source>
</evidence>
<dbReference type="CDD" id="cd00577">
    <property type="entry name" value="PCNA"/>
    <property type="match status" value="1"/>
</dbReference>
<dbReference type="FunFam" id="3.70.10.10:FF:000001">
    <property type="entry name" value="Proliferating cell nuclear antigen"/>
    <property type="match status" value="1"/>
</dbReference>
<keyword evidence="11" id="KW-1185">Reference proteome</keyword>
<dbReference type="GO" id="GO:0003677">
    <property type="term" value="F:DNA binding"/>
    <property type="evidence" value="ECO:0007669"/>
    <property type="project" value="UniProtKB-KW"/>
</dbReference>
<dbReference type="EMBL" id="CAJZBQ010000047">
    <property type="protein sequence ID" value="CAG9329218.1"/>
    <property type="molecule type" value="Genomic_DNA"/>
</dbReference>
<dbReference type="AlphaFoldDB" id="A0AAU9JU09"/>
<dbReference type="SUPFAM" id="SSF55979">
    <property type="entry name" value="DNA clamp"/>
    <property type="match status" value="2"/>
</dbReference>
<keyword evidence="4 7" id="KW-0238">DNA-binding</keyword>
<sequence length="254" mass="28166">MFEALLSKALILKRIVEALKELVTDVNFECTPAGISLQAMDASHVALVTFILDANGFDEFRCDRAQTLGLSITNLGKILKCAENDDRVQIRAEDNASIITFIFEGKDDDKVSEFNLNLLNLDSEHLGIPEQEYPCVITLPSAEFTRICRDMSQMTETLAIEVTKQSVHFKVGGDIGEGKISLKPKNDGKNKVHLEVNENVSCSYALRYLNLFNKGASLGDEAVLMIATDLPLVLIFNFELGVLKYYLAPKVSED</sequence>
<dbReference type="GO" id="GO:0006272">
    <property type="term" value="P:leading strand elongation"/>
    <property type="evidence" value="ECO:0007669"/>
    <property type="project" value="TreeGrafter"/>
</dbReference>
<dbReference type="Gene3D" id="3.10.150.10">
    <property type="entry name" value="DNA Polymerase III, subunit A, domain 2"/>
    <property type="match status" value="2"/>
</dbReference>
<gene>
    <name evidence="10" type="ORF">BSTOLATCC_MIC48044</name>
</gene>
<evidence type="ECO:0000313" key="10">
    <source>
        <dbReference type="EMBL" id="CAG9329218.1"/>
    </source>
</evidence>
<dbReference type="PANTHER" id="PTHR11352">
    <property type="entry name" value="PROLIFERATING CELL NUCLEAR ANTIGEN"/>
    <property type="match status" value="1"/>
</dbReference>
<dbReference type="Proteomes" id="UP001162131">
    <property type="component" value="Unassembled WGS sequence"/>
</dbReference>
<protein>
    <recommendedName>
        <fullName evidence="6">DNA sliding clamp PCNA</fullName>
    </recommendedName>
</protein>